<dbReference type="Gene3D" id="1.25.40.10">
    <property type="entry name" value="Tetratricopeptide repeat domain"/>
    <property type="match status" value="3"/>
</dbReference>
<dbReference type="PANTHER" id="PTHR44216">
    <property type="entry name" value="PROTEIN O-MANNOSYL-TRANSFERASE TMTC2"/>
    <property type="match status" value="1"/>
</dbReference>
<dbReference type="Pfam" id="PF14559">
    <property type="entry name" value="TPR_19"/>
    <property type="match status" value="1"/>
</dbReference>
<keyword evidence="1" id="KW-0802">TPR repeat</keyword>
<evidence type="ECO:0000256" key="1">
    <source>
        <dbReference type="PROSITE-ProRule" id="PRU00339"/>
    </source>
</evidence>
<proteinExistence type="predicted"/>
<evidence type="ECO:0000313" key="3">
    <source>
        <dbReference type="Proteomes" id="UP000217257"/>
    </source>
</evidence>
<feature type="repeat" description="TPR" evidence="1">
    <location>
        <begin position="304"/>
        <end position="337"/>
    </location>
</feature>
<protein>
    <submittedName>
        <fullName evidence="2">Tetratricopeptide repeat protein</fullName>
    </submittedName>
</protein>
<dbReference type="InterPro" id="IPR052384">
    <property type="entry name" value="TMTC_O-mannosyltransferase"/>
</dbReference>
<dbReference type="KEGG" id="cfus:CYFUS_004216"/>
<dbReference type="InterPro" id="IPR011990">
    <property type="entry name" value="TPR-like_helical_dom_sf"/>
</dbReference>
<dbReference type="AlphaFoldDB" id="A0A250J5U7"/>
<feature type="repeat" description="TPR" evidence="1">
    <location>
        <begin position="270"/>
        <end position="303"/>
    </location>
</feature>
<dbReference type="InterPro" id="IPR019734">
    <property type="entry name" value="TPR_rpt"/>
</dbReference>
<dbReference type="SMART" id="SM00028">
    <property type="entry name" value="TPR"/>
    <property type="match status" value="5"/>
</dbReference>
<organism evidence="2 3">
    <name type="scientific">Cystobacter fuscus</name>
    <dbReference type="NCBI Taxonomy" id="43"/>
    <lineage>
        <taxon>Bacteria</taxon>
        <taxon>Pseudomonadati</taxon>
        <taxon>Myxococcota</taxon>
        <taxon>Myxococcia</taxon>
        <taxon>Myxococcales</taxon>
        <taxon>Cystobacterineae</taxon>
        <taxon>Archangiaceae</taxon>
        <taxon>Cystobacter</taxon>
    </lineage>
</organism>
<dbReference type="SUPFAM" id="SSF48452">
    <property type="entry name" value="TPR-like"/>
    <property type="match status" value="1"/>
</dbReference>
<dbReference type="RefSeq" id="WP_095986900.1">
    <property type="nucleotide sequence ID" value="NZ_CP022098.1"/>
</dbReference>
<dbReference type="PANTHER" id="PTHR44216:SF3">
    <property type="entry name" value="PROTEIN O-MANNOSYL-TRANSFERASE TMTC2"/>
    <property type="match status" value="1"/>
</dbReference>
<dbReference type="EMBL" id="CP022098">
    <property type="protein sequence ID" value="ATB38781.1"/>
    <property type="molecule type" value="Genomic_DNA"/>
</dbReference>
<dbReference type="Proteomes" id="UP000217257">
    <property type="component" value="Chromosome"/>
</dbReference>
<evidence type="ECO:0000313" key="2">
    <source>
        <dbReference type="EMBL" id="ATB38781.1"/>
    </source>
</evidence>
<sequence>MPLPPCSPSRRAGVRRRLSPWLCVLGLGLTTGCQHGATGRPLDARAQAREYLARNQPERALPLLEAEAARAPEDLELARTLTEAQVKAGRAEAWIAELLRRNGQAERAVNHYMLGLAYFSRASDAGTTAVTAFQRALELRPDEPEFHYRLGLALLESEQYAAAVGPLRRAAELAPERAGIRLPLAKALHRTGDEPGAVAALSVLVRKEPSPAEVATARALMNQLADPFTRFPKAAESKLEEGMRYLQELDAPHPAIIAFEEILRDYPDLAVVHALMGLAWQRLDDAGRAVEEFKRAIELAPADGKNHFYLGELYLARQRPEAALPHFEKAVELNPLLDMAWFRLGDIRLERKDLKAAGEAFRVLTHLEPDEAPPRGKLALVLQLEGDWAGAERELKRVVDKEPENLEFTLRLGILFTEQARQSSRPEERREAAAKAEQWLGKVLEAQPENAVASRALQQLKRP</sequence>
<gene>
    <name evidence="2" type="ORF">CYFUS_004216</name>
</gene>
<dbReference type="Pfam" id="PF13432">
    <property type="entry name" value="TPR_16"/>
    <property type="match status" value="1"/>
</dbReference>
<name>A0A250J5U7_9BACT</name>
<reference evidence="2 3" key="1">
    <citation type="submission" date="2017-06" db="EMBL/GenBank/DDBJ databases">
        <title>Sequencing and comparative analysis of myxobacterial genomes.</title>
        <authorList>
            <person name="Rupp O."/>
            <person name="Goesmann A."/>
            <person name="Sogaard-Andersen L."/>
        </authorList>
    </citation>
    <scope>NUCLEOTIDE SEQUENCE [LARGE SCALE GENOMIC DNA]</scope>
    <source>
        <strain evidence="2 3">DSM 52655</strain>
    </source>
</reference>
<dbReference type="PROSITE" id="PS50005">
    <property type="entry name" value="TPR"/>
    <property type="match status" value="4"/>
</dbReference>
<dbReference type="GO" id="GO:0035269">
    <property type="term" value="P:protein O-linked glycosylation via mannose"/>
    <property type="evidence" value="ECO:0007669"/>
    <property type="project" value="TreeGrafter"/>
</dbReference>
<accession>A0A250J5U7</accession>
<feature type="repeat" description="TPR" evidence="1">
    <location>
        <begin position="338"/>
        <end position="371"/>
    </location>
</feature>
<feature type="repeat" description="TPR" evidence="1">
    <location>
        <begin position="144"/>
        <end position="177"/>
    </location>
</feature>
<dbReference type="GO" id="GO:0000030">
    <property type="term" value="F:mannosyltransferase activity"/>
    <property type="evidence" value="ECO:0007669"/>
    <property type="project" value="TreeGrafter"/>
</dbReference>